<keyword evidence="6" id="KW-1185">Reference proteome</keyword>
<dbReference type="Pfam" id="PF09804">
    <property type="entry name" value="DENND11"/>
    <property type="match status" value="1"/>
</dbReference>
<evidence type="ECO:0000256" key="4">
    <source>
        <dbReference type="ARBA" id="ARBA00033400"/>
    </source>
</evidence>
<dbReference type="InterPro" id="IPR051731">
    <property type="entry name" value="DENND11/AVL9_GEFs"/>
</dbReference>
<dbReference type="PANTHER" id="PTHR31017:SF2">
    <property type="entry name" value="DENN DOMAIN-CONTAINING PROTEIN 11"/>
    <property type="match status" value="1"/>
</dbReference>
<sequence length="434" mass="49282">MATDEKVPLLNDDVDDVPQYSSRNLVPHSLGPHPEIDKLTITASTSGLSIAEKDSIVAIFVVAFDTRSGNIIEWCVPEDTDLDGVEFKAMTSGSHTLDSDFVYFRKENLFGLSCFENMKVESEIERGARMKSVGILALSYTTLYRHMQFLETQVRHQLETPGNYSQLLAFYNDRKGILPYDQTSETLRASPVPSTSSTPVRELLPEMKITHPAGCFNQFIKFFGEQIFVLWKFALLQRRIIFFSPPPIGVVCYRVYCACCLANHSIMNLNCIELKPHFYVNVADIEALENEVSFVACTTEKIFESKTHLYDIYVDNQMVRTSSIALRDLLKVSDADREKLTKLNNQRTAHKFSADELGEEANEEEVITSFFTEMNERLFQTLLDISQSQDRQLTSDHMKSIGLDPIGDRAFLMELVEHYGIDVVLMVDNPCCPK</sequence>
<evidence type="ECO:0000256" key="3">
    <source>
        <dbReference type="ARBA" id="ARBA00022658"/>
    </source>
</evidence>
<evidence type="ECO:0000256" key="1">
    <source>
        <dbReference type="ARBA" id="ARBA00007629"/>
    </source>
</evidence>
<keyword evidence="3" id="KW-0344">Guanine-nucleotide releasing factor</keyword>
<dbReference type="Proteomes" id="UP000694888">
    <property type="component" value="Unplaced"/>
</dbReference>
<dbReference type="PANTHER" id="PTHR31017">
    <property type="entry name" value="LATE SECRETORY PATHWAY PROTEIN AVL9-RELATED"/>
    <property type="match status" value="1"/>
</dbReference>
<accession>A0ABM0K479</accession>
<organism evidence="6 7">
    <name type="scientific">Aplysia californica</name>
    <name type="common">California sea hare</name>
    <dbReference type="NCBI Taxonomy" id="6500"/>
    <lineage>
        <taxon>Eukaryota</taxon>
        <taxon>Metazoa</taxon>
        <taxon>Spiralia</taxon>
        <taxon>Lophotrochozoa</taxon>
        <taxon>Mollusca</taxon>
        <taxon>Gastropoda</taxon>
        <taxon>Heterobranchia</taxon>
        <taxon>Euthyneura</taxon>
        <taxon>Tectipleura</taxon>
        <taxon>Aplysiida</taxon>
        <taxon>Aplysioidea</taxon>
        <taxon>Aplysiidae</taxon>
        <taxon>Aplysia</taxon>
    </lineage>
</organism>
<proteinExistence type="inferred from homology"/>
<feature type="domain" description="UDENN" evidence="5">
    <location>
        <begin position="57"/>
        <end position="434"/>
    </location>
</feature>
<dbReference type="GeneID" id="101864648"/>
<name>A0ABM0K479_APLCA</name>
<dbReference type="InterPro" id="IPR037516">
    <property type="entry name" value="Tripartite_DENN"/>
</dbReference>
<evidence type="ECO:0000313" key="7">
    <source>
        <dbReference type="RefSeq" id="XP_005108359.1"/>
    </source>
</evidence>
<evidence type="ECO:0000256" key="2">
    <source>
        <dbReference type="ARBA" id="ARBA00015743"/>
    </source>
</evidence>
<dbReference type="InterPro" id="IPR018626">
    <property type="entry name" value="LCHN/Anr2"/>
</dbReference>
<evidence type="ECO:0000259" key="5">
    <source>
        <dbReference type="PROSITE" id="PS50211"/>
    </source>
</evidence>
<evidence type="ECO:0000313" key="6">
    <source>
        <dbReference type="Proteomes" id="UP000694888"/>
    </source>
</evidence>
<comment type="similarity">
    <text evidence="1">Belongs to the DENND11 family.</text>
</comment>
<gene>
    <name evidence="7" type="primary">LOC101864648</name>
</gene>
<reference evidence="7" key="1">
    <citation type="submission" date="2025-08" db="UniProtKB">
        <authorList>
            <consortium name="RefSeq"/>
        </authorList>
    </citation>
    <scope>IDENTIFICATION</scope>
</reference>
<dbReference type="PROSITE" id="PS50211">
    <property type="entry name" value="DENN"/>
    <property type="match status" value="1"/>
</dbReference>
<protein>
    <recommendedName>
        <fullName evidence="2">DENN domain-containing protein 11</fullName>
    </recommendedName>
    <alternativeName>
        <fullName evidence="4">Protein LCHN</fullName>
    </alternativeName>
</protein>
<dbReference type="RefSeq" id="XP_005108359.1">
    <property type="nucleotide sequence ID" value="XM_005108302.3"/>
</dbReference>